<feature type="region of interest" description="Disordered" evidence="1">
    <location>
        <begin position="234"/>
        <end position="263"/>
    </location>
</feature>
<protein>
    <recommendedName>
        <fullName evidence="3">RNA-editing substrate-binding complex 6 protein domain-containing protein</fullName>
    </recommendedName>
</protein>
<evidence type="ECO:0000256" key="1">
    <source>
        <dbReference type="SAM" id="MobiDB-lite"/>
    </source>
</evidence>
<feature type="compositionally biased region" description="Acidic residues" evidence="1">
    <location>
        <begin position="240"/>
        <end position="253"/>
    </location>
</feature>
<accession>A0A7J6XS10</accession>
<feature type="chain" id="PRO_5029755717" description="RNA-editing substrate-binding complex 6 protein domain-containing protein" evidence="2">
    <location>
        <begin position="26"/>
        <end position="1127"/>
    </location>
</feature>
<feature type="domain" description="RNA-editing substrate-binding complex 6 protein" evidence="3">
    <location>
        <begin position="842"/>
        <end position="1070"/>
    </location>
</feature>
<dbReference type="Proteomes" id="UP000583944">
    <property type="component" value="Unassembled WGS sequence"/>
</dbReference>
<reference evidence="4 5" key="1">
    <citation type="journal article" date="2019" name="Genome Biol. Evol.">
        <title>Nanopore Sequencing Significantly Improves Genome Assembly of the Protozoan Parasite Trypanosoma cruzi.</title>
        <authorList>
            <person name="Diaz-Viraque F."/>
            <person name="Pita S."/>
            <person name="Greif G."/>
            <person name="de Souza R.C.M."/>
            <person name="Iraola G."/>
            <person name="Robello C."/>
        </authorList>
    </citation>
    <scope>NUCLEOTIDE SEQUENCE [LARGE SCALE GENOMIC DNA]</scope>
    <source>
        <strain evidence="4 5">Berenice</strain>
    </source>
</reference>
<dbReference type="AlphaFoldDB" id="A0A7J6XS10"/>
<sequence>MLLLAVAETPFLLFLFCCCCCCCFALLSGHICTCMYVSDNRFCLMNGKLHRLLQRIASPHLALRLTKEELCLSMAAVARLRLRKEELLHLPLDSIITRTQRVSHLCSPIELGMISDGASALFCNRADMADTLVCELYAAIGKGAATRLDHVTAVVRYASTLGSYSNETIPVILMSAPKILSKKDSGSTLQLFLRVAQAHLSETEFHSLVEELRKRASPEQMKDVNEKCILPLIERGSQTEAEEENDDEDDDDNNNNNNNKIAWNSPRARNWLSQRVRRDEAWSPAEVVQGMELYSHFGMRDPVLQKKLDEAAMSVMPTASKIHMDEILKVMAISSHLFPLTFEFIRQLRTKTPESHNSGASSDEDSTSSLTRNFKTSEAYEKLLTGQHIPEDWMLDVIQEQNAAVPVDVAAQAACIFAEKGEIPEGIILQLSMQLRELSPEGLAAFLRAMRRDPSGSLFQHSVALSAQFTEKVVRDATVEQLLRICTACSLPLPRGIDTKERGVFMEAQGRLGEAVLTRLISVMQTPCTILFLCKITKLSSALDENNEIVQFVCSSVCARTSFAVDDALEILEMLHCRKYVHEPLLDKLEPIFREIVELVVSKMQSGEEVPDAEARQIARFIVLQTLFDVPDFEASASLLLHTAEQFMDRTPSEVLPGAGLLALKQRRMATVHMMLGKVTGKVSTLSDEALGMLARLLAQSSVGSPGKNLVNEIVSVVAGRLSYKRRLPPDVVGLAVVVHCQHGDAGDGIPENVMDYLLEWMGALSSEVYTELCGAAHLLKAGDALKNGLIDEFPLRLNQLTTSEIANVAFGLGEIDGVGHRLSHQLVAEKCSDYVVDNSQEFWSGTDIARLIYGFSRMLCTKRSLYNVFSTRLALRPVFLPMNQKAITLVVAAFGRSKYLDKKLFDKFVRRMQEYSDDLEAPELMLAIRGFSRVMLLNDQLYNELGNKAAEKANEFPLDSKCALLASFGSLGIEHEKLATRVLDGIVEKLPELGDANKAVDVMTSLWHMHHEVETDPRVDQLANWIVEQSEELTGDAIGKLCAILNDRNWRHVPLVKAMAEQSVRLQLQQSVSAECCRAVLDTLGTFMIHHQGARENLSALGRSVSKERIQLSEEEEQQVQLLLRR</sequence>
<keyword evidence="2" id="KW-0732">Signal</keyword>
<proteinExistence type="predicted"/>
<dbReference type="VEuPathDB" id="TriTrypDB:BCY84_04364"/>
<gene>
    <name evidence="4" type="ORF">ECC02_010402</name>
</gene>
<evidence type="ECO:0000259" key="3">
    <source>
        <dbReference type="Pfam" id="PF26188"/>
    </source>
</evidence>
<feature type="region of interest" description="Disordered" evidence="1">
    <location>
        <begin position="352"/>
        <end position="371"/>
    </location>
</feature>
<name>A0A7J6XS10_TRYCR</name>
<dbReference type="InterPro" id="IPR058917">
    <property type="entry name" value="RESC6_dom"/>
</dbReference>
<organism evidence="4 5">
    <name type="scientific">Trypanosoma cruzi</name>
    <dbReference type="NCBI Taxonomy" id="5693"/>
    <lineage>
        <taxon>Eukaryota</taxon>
        <taxon>Discoba</taxon>
        <taxon>Euglenozoa</taxon>
        <taxon>Kinetoplastea</taxon>
        <taxon>Metakinetoplastina</taxon>
        <taxon>Trypanosomatida</taxon>
        <taxon>Trypanosomatidae</taxon>
        <taxon>Trypanosoma</taxon>
        <taxon>Schizotrypanum</taxon>
    </lineage>
</organism>
<dbReference type="Pfam" id="PF26188">
    <property type="entry name" value="RESC6"/>
    <property type="match status" value="1"/>
</dbReference>
<dbReference type="VEuPathDB" id="TriTrypDB:ECC02_010402"/>
<evidence type="ECO:0000313" key="4">
    <source>
        <dbReference type="EMBL" id="KAF5216800.1"/>
    </source>
</evidence>
<dbReference type="EMBL" id="JABDHM010000175">
    <property type="protein sequence ID" value="KAF5216800.1"/>
    <property type="molecule type" value="Genomic_DNA"/>
</dbReference>
<evidence type="ECO:0000313" key="5">
    <source>
        <dbReference type="Proteomes" id="UP000583944"/>
    </source>
</evidence>
<evidence type="ECO:0000256" key="2">
    <source>
        <dbReference type="SAM" id="SignalP"/>
    </source>
</evidence>
<comment type="caution">
    <text evidence="4">The sequence shown here is derived from an EMBL/GenBank/DDBJ whole genome shotgun (WGS) entry which is preliminary data.</text>
</comment>
<dbReference type="CDD" id="cd23734">
    <property type="entry name" value="RESC4"/>
    <property type="match status" value="1"/>
</dbReference>
<feature type="signal peptide" evidence="2">
    <location>
        <begin position="1"/>
        <end position="25"/>
    </location>
</feature>